<dbReference type="SUPFAM" id="SSF51215">
    <property type="entry name" value="Regulatory protein AraC"/>
    <property type="match status" value="1"/>
</dbReference>
<accession>A0A1L3MUC9</accession>
<dbReference type="GO" id="GO:0043565">
    <property type="term" value="F:sequence-specific DNA binding"/>
    <property type="evidence" value="ECO:0007669"/>
    <property type="project" value="InterPro"/>
</dbReference>
<dbReference type="EMBL" id="CP016020">
    <property type="protein sequence ID" value="APH05955.1"/>
    <property type="molecule type" value="Genomic_DNA"/>
</dbReference>
<dbReference type="PROSITE" id="PS00041">
    <property type="entry name" value="HTH_ARAC_FAMILY_1"/>
    <property type="match status" value="1"/>
</dbReference>
<dbReference type="InterPro" id="IPR014710">
    <property type="entry name" value="RmlC-like_jellyroll"/>
</dbReference>
<dbReference type="SUPFAM" id="SSF46689">
    <property type="entry name" value="Homeodomain-like"/>
    <property type="match status" value="2"/>
</dbReference>
<dbReference type="PANTHER" id="PTHR43280:SF30">
    <property type="entry name" value="MMSAB OPERON REGULATORY PROTEIN"/>
    <property type="match status" value="1"/>
</dbReference>
<dbReference type="InterPro" id="IPR018062">
    <property type="entry name" value="HTH_AraC-typ_CS"/>
</dbReference>
<dbReference type="Pfam" id="PF12833">
    <property type="entry name" value="HTH_18"/>
    <property type="match status" value="1"/>
</dbReference>
<evidence type="ECO:0000256" key="2">
    <source>
        <dbReference type="ARBA" id="ARBA00023125"/>
    </source>
</evidence>
<evidence type="ECO:0000313" key="6">
    <source>
        <dbReference type="Proteomes" id="UP000181936"/>
    </source>
</evidence>
<keyword evidence="6" id="KW-1185">Reference proteome</keyword>
<evidence type="ECO:0000259" key="4">
    <source>
        <dbReference type="PROSITE" id="PS01124"/>
    </source>
</evidence>
<keyword evidence="2" id="KW-0238">DNA-binding</keyword>
<dbReference type="AlphaFoldDB" id="A0A1L3MUC9"/>
<protein>
    <submittedName>
        <fullName evidence="5">AraC family transcriptional regulator</fullName>
    </submittedName>
</protein>
<dbReference type="STRING" id="1547283.A9C19_15105"/>
<gene>
    <name evidence="5" type="ORF">A9C19_15105</name>
</gene>
<feature type="domain" description="HTH araC/xylS-type" evidence="4">
    <location>
        <begin position="184"/>
        <end position="282"/>
    </location>
</feature>
<evidence type="ECO:0000313" key="5">
    <source>
        <dbReference type="EMBL" id="APH05955.1"/>
    </source>
</evidence>
<dbReference type="InterPro" id="IPR018060">
    <property type="entry name" value="HTH_AraC"/>
</dbReference>
<keyword evidence="3" id="KW-0804">Transcription</keyword>
<dbReference type="PANTHER" id="PTHR43280">
    <property type="entry name" value="ARAC-FAMILY TRANSCRIPTIONAL REGULATOR"/>
    <property type="match status" value="1"/>
</dbReference>
<organism evidence="5 6">
    <name type="scientific">Bacillus weihaiensis</name>
    <dbReference type="NCBI Taxonomy" id="1547283"/>
    <lineage>
        <taxon>Bacteria</taxon>
        <taxon>Bacillati</taxon>
        <taxon>Bacillota</taxon>
        <taxon>Bacilli</taxon>
        <taxon>Bacillales</taxon>
        <taxon>Bacillaceae</taxon>
        <taxon>Bacillus</taxon>
    </lineage>
</organism>
<proteinExistence type="predicted"/>
<evidence type="ECO:0000256" key="3">
    <source>
        <dbReference type="ARBA" id="ARBA00023163"/>
    </source>
</evidence>
<dbReference type="InterPro" id="IPR037923">
    <property type="entry name" value="HTH-like"/>
</dbReference>
<sequence length="290" mass="34214">MSYIEFFAPPFPTLIKGGYAIFEKGNKHFRRVFNVFDLIYVKEGELFLTEDEQAYSIRKGQYIMLVPGFEHYGHKGCKVKTEYIWFHFLIPTEYDLTESGLENWADMKVTEGDYVKPSLYRFCLPTYGEIENQVYIENLFEGLMDIDEQTPDFHLRQQLLFQEFLLHLQKEACNIPTAAEKVVEQTIAYIQSAYKEEMKMDDLAKAIHFHPDYITRCMQKIIGMTPNLYLNKHRMNVAKKLLATTESKISYISQEVGIVDTTYFSKLFKRLEGLSPLEYRKVIHRRRGRE</sequence>
<dbReference type="Gene3D" id="2.60.120.10">
    <property type="entry name" value="Jelly Rolls"/>
    <property type="match status" value="1"/>
</dbReference>
<reference evidence="5 6" key="1">
    <citation type="journal article" date="2016" name="Sci. Rep.">
        <title>Complete genome sequence and transcriptomic analysis of a novel marine strain Bacillus weihaiensis reveals the mechanism of brown algae degradation.</title>
        <authorList>
            <person name="Zhu Y."/>
            <person name="Chen P."/>
            <person name="Bao Y."/>
            <person name="Men Y."/>
            <person name="Zeng Y."/>
            <person name="Yang J."/>
            <person name="Sun J."/>
            <person name="Sun Y."/>
        </authorList>
    </citation>
    <scope>NUCLEOTIDE SEQUENCE [LARGE SCALE GENOMIC DNA]</scope>
    <source>
        <strain evidence="5 6">Alg07</strain>
    </source>
</reference>
<dbReference type="OrthoDB" id="192171at2"/>
<dbReference type="SMART" id="SM00342">
    <property type="entry name" value="HTH_ARAC"/>
    <property type="match status" value="1"/>
</dbReference>
<dbReference type="Proteomes" id="UP000181936">
    <property type="component" value="Chromosome"/>
</dbReference>
<name>A0A1L3MUC9_9BACI</name>
<dbReference type="RefSeq" id="WP_072580755.1">
    <property type="nucleotide sequence ID" value="NZ_CP016020.1"/>
</dbReference>
<keyword evidence="1" id="KW-0805">Transcription regulation</keyword>
<dbReference type="KEGG" id="bwh:A9C19_15105"/>
<evidence type="ECO:0000256" key="1">
    <source>
        <dbReference type="ARBA" id="ARBA00023015"/>
    </source>
</evidence>
<dbReference type="PROSITE" id="PS01124">
    <property type="entry name" value="HTH_ARAC_FAMILY_2"/>
    <property type="match status" value="1"/>
</dbReference>
<dbReference type="Gene3D" id="1.10.10.60">
    <property type="entry name" value="Homeodomain-like"/>
    <property type="match status" value="2"/>
</dbReference>
<dbReference type="GO" id="GO:0003700">
    <property type="term" value="F:DNA-binding transcription factor activity"/>
    <property type="evidence" value="ECO:0007669"/>
    <property type="project" value="InterPro"/>
</dbReference>
<dbReference type="InterPro" id="IPR009057">
    <property type="entry name" value="Homeodomain-like_sf"/>
</dbReference>